<proteinExistence type="predicted"/>
<evidence type="ECO:0000256" key="2">
    <source>
        <dbReference type="ARBA" id="ARBA00022679"/>
    </source>
</evidence>
<dbReference type="SUPFAM" id="SSF53335">
    <property type="entry name" value="S-adenosyl-L-methionine-dependent methyltransferases"/>
    <property type="match status" value="1"/>
</dbReference>
<gene>
    <name evidence="5" type="ORF">GAB14E_3635</name>
</gene>
<dbReference type="Gene3D" id="3.40.50.150">
    <property type="entry name" value="Vaccinia Virus protein VP39"/>
    <property type="match status" value="1"/>
</dbReference>
<evidence type="ECO:0000256" key="3">
    <source>
        <dbReference type="ARBA" id="ARBA00022691"/>
    </source>
</evidence>
<organism evidence="5 6">
    <name type="scientific">Colwellia psychrerythraea</name>
    <name type="common">Vibrio psychroerythus</name>
    <dbReference type="NCBI Taxonomy" id="28229"/>
    <lineage>
        <taxon>Bacteria</taxon>
        <taxon>Pseudomonadati</taxon>
        <taxon>Pseudomonadota</taxon>
        <taxon>Gammaproteobacteria</taxon>
        <taxon>Alteromonadales</taxon>
        <taxon>Colwelliaceae</taxon>
        <taxon>Colwellia</taxon>
    </lineage>
</organism>
<sequence>MLTFDIFLTLFFALIVSAVTVSIIYTTVSLGISPMPSSNKAYLAMMQLADETGSGTIIDLGSGWGNFVIRIAKRYPHRQIIGYELSYLPWLISNLIKKFLGLKNLTLHRQNFYQIDLSSASVLVCYLFPHAMAKISDKLQQEQAGVDYLISNNFALPSFQASKTIQLDDFYKSPVYLYKIAKIKT</sequence>
<evidence type="ECO:0000256" key="1">
    <source>
        <dbReference type="ARBA" id="ARBA00022603"/>
    </source>
</evidence>
<dbReference type="EMBL" id="JQEC01000047">
    <property type="protein sequence ID" value="KGJ90392.1"/>
    <property type="molecule type" value="Genomic_DNA"/>
</dbReference>
<keyword evidence="4" id="KW-0812">Transmembrane</keyword>
<dbReference type="PATRIC" id="fig|28229.3.peg.3556"/>
<protein>
    <submittedName>
        <fullName evidence="5">Methyltransferase</fullName>
    </submittedName>
</protein>
<dbReference type="InterPro" id="IPR029063">
    <property type="entry name" value="SAM-dependent_MTases_sf"/>
</dbReference>
<feature type="transmembrane region" description="Helical" evidence="4">
    <location>
        <begin position="6"/>
        <end position="32"/>
    </location>
</feature>
<dbReference type="PANTHER" id="PTHR13610">
    <property type="entry name" value="METHYLTRANSFERASE DOMAIN-CONTAINING PROTEIN"/>
    <property type="match status" value="1"/>
</dbReference>
<dbReference type="GO" id="GO:0032259">
    <property type="term" value="P:methylation"/>
    <property type="evidence" value="ECO:0007669"/>
    <property type="project" value="UniProtKB-KW"/>
</dbReference>
<name>A0A099KKA2_COLPS</name>
<dbReference type="GO" id="GO:0016279">
    <property type="term" value="F:protein-lysine N-methyltransferase activity"/>
    <property type="evidence" value="ECO:0007669"/>
    <property type="project" value="InterPro"/>
</dbReference>
<keyword evidence="4" id="KW-1133">Transmembrane helix</keyword>
<keyword evidence="2 5" id="KW-0808">Transferase</keyword>
<evidence type="ECO:0000256" key="4">
    <source>
        <dbReference type="SAM" id="Phobius"/>
    </source>
</evidence>
<dbReference type="PANTHER" id="PTHR13610:SF9">
    <property type="entry name" value="FI06469P"/>
    <property type="match status" value="1"/>
</dbReference>
<dbReference type="AlphaFoldDB" id="A0A099KKA2"/>
<reference evidence="5 6" key="1">
    <citation type="submission" date="2014-08" db="EMBL/GenBank/DDBJ databases">
        <title>Genomic and Phenotypic Diversity of Colwellia psychrerythraea strains from Disparate Marine Basins.</title>
        <authorList>
            <person name="Techtmann S.M."/>
            <person name="Stelling S.C."/>
            <person name="Utturkar S.M."/>
            <person name="Alshibli N."/>
            <person name="Harris A."/>
            <person name="Brown S.D."/>
            <person name="Hazen T.C."/>
        </authorList>
    </citation>
    <scope>NUCLEOTIDE SEQUENCE [LARGE SCALE GENOMIC DNA]</scope>
    <source>
        <strain evidence="5 6">GAB14E</strain>
    </source>
</reference>
<keyword evidence="3" id="KW-0949">S-adenosyl-L-methionine</keyword>
<evidence type="ECO:0000313" key="6">
    <source>
        <dbReference type="Proteomes" id="UP000029868"/>
    </source>
</evidence>
<dbReference type="RefSeq" id="WP_331386602.1">
    <property type="nucleotide sequence ID" value="NZ_JQEC01000047.1"/>
</dbReference>
<comment type="caution">
    <text evidence="5">The sequence shown here is derived from an EMBL/GenBank/DDBJ whole genome shotgun (WGS) entry which is preliminary data.</text>
</comment>
<evidence type="ECO:0000313" key="5">
    <source>
        <dbReference type="EMBL" id="KGJ90392.1"/>
    </source>
</evidence>
<keyword evidence="4" id="KW-0472">Membrane</keyword>
<accession>A0A099KKA2</accession>
<dbReference type="Proteomes" id="UP000029868">
    <property type="component" value="Unassembled WGS sequence"/>
</dbReference>
<dbReference type="InterPro" id="IPR026170">
    <property type="entry name" value="FAM173A/B"/>
</dbReference>
<keyword evidence="1 5" id="KW-0489">Methyltransferase</keyword>